<proteinExistence type="predicted"/>
<organism evidence="2 3">
    <name type="scientific">Ktedonobacter robiniae</name>
    <dbReference type="NCBI Taxonomy" id="2778365"/>
    <lineage>
        <taxon>Bacteria</taxon>
        <taxon>Bacillati</taxon>
        <taxon>Chloroflexota</taxon>
        <taxon>Ktedonobacteria</taxon>
        <taxon>Ktedonobacterales</taxon>
        <taxon>Ktedonobacteraceae</taxon>
        <taxon>Ktedonobacter</taxon>
    </lineage>
</organism>
<evidence type="ECO:0000313" key="3">
    <source>
        <dbReference type="Proteomes" id="UP000654345"/>
    </source>
</evidence>
<sequence length="77" mass="8943">MPHQQLIKTAAQVFRVPEESLTLETGMGDIEAWDSLGHLRLMMEIEQEFAVQFSTEQLRQLTSLSEIWEALPEKERN</sequence>
<dbReference type="RefSeq" id="WP_201373071.1">
    <property type="nucleotide sequence ID" value="NZ_BNJG01000002.1"/>
</dbReference>
<dbReference type="InterPro" id="IPR036736">
    <property type="entry name" value="ACP-like_sf"/>
</dbReference>
<dbReference type="InterPro" id="IPR009081">
    <property type="entry name" value="PP-bd_ACP"/>
</dbReference>
<dbReference type="Gene3D" id="1.10.1200.10">
    <property type="entry name" value="ACP-like"/>
    <property type="match status" value="1"/>
</dbReference>
<accession>A0ABQ3UVI1</accession>
<dbReference type="Proteomes" id="UP000654345">
    <property type="component" value="Unassembled WGS sequence"/>
</dbReference>
<comment type="caution">
    <text evidence="2">The sequence shown here is derived from an EMBL/GenBank/DDBJ whole genome shotgun (WGS) entry which is preliminary data.</text>
</comment>
<name>A0ABQ3UVI1_9CHLR</name>
<gene>
    <name evidence="2" type="ORF">KSB_50720</name>
</gene>
<feature type="domain" description="Carrier" evidence="1">
    <location>
        <begin position="1"/>
        <end position="75"/>
    </location>
</feature>
<dbReference type="SUPFAM" id="SSF47336">
    <property type="entry name" value="ACP-like"/>
    <property type="match status" value="1"/>
</dbReference>
<evidence type="ECO:0000313" key="2">
    <source>
        <dbReference type="EMBL" id="GHO56597.1"/>
    </source>
</evidence>
<keyword evidence="3" id="KW-1185">Reference proteome</keyword>
<dbReference type="EMBL" id="BNJG01000002">
    <property type="protein sequence ID" value="GHO56597.1"/>
    <property type="molecule type" value="Genomic_DNA"/>
</dbReference>
<protein>
    <submittedName>
        <fullName evidence="2">Acyl carrier protein</fullName>
    </submittedName>
</protein>
<dbReference type="Pfam" id="PF00550">
    <property type="entry name" value="PP-binding"/>
    <property type="match status" value="1"/>
</dbReference>
<evidence type="ECO:0000259" key="1">
    <source>
        <dbReference type="PROSITE" id="PS50075"/>
    </source>
</evidence>
<reference evidence="2 3" key="1">
    <citation type="journal article" date="2021" name="Int. J. Syst. Evol. Microbiol.">
        <title>Reticulibacter mediterranei gen. nov., sp. nov., within the new family Reticulibacteraceae fam. nov., and Ktedonospora formicarum gen. nov., sp. nov., Ktedonobacter robiniae sp. nov., Dictyobacter formicarum sp. nov. and Dictyobacter arantiisoli sp. nov., belonging to the class Ktedonobacteria.</title>
        <authorList>
            <person name="Yabe S."/>
            <person name="Zheng Y."/>
            <person name="Wang C.M."/>
            <person name="Sakai Y."/>
            <person name="Abe K."/>
            <person name="Yokota A."/>
            <person name="Donadio S."/>
            <person name="Cavaletti L."/>
            <person name="Monciardini P."/>
        </authorList>
    </citation>
    <scope>NUCLEOTIDE SEQUENCE [LARGE SCALE GENOMIC DNA]</scope>
    <source>
        <strain evidence="2 3">SOSP1-30</strain>
    </source>
</reference>
<dbReference type="PROSITE" id="PS50075">
    <property type="entry name" value="CARRIER"/>
    <property type="match status" value="1"/>
</dbReference>